<dbReference type="Proteomes" id="UP000195918">
    <property type="component" value="Unassembled WGS sequence"/>
</dbReference>
<evidence type="ECO:0000313" key="3">
    <source>
        <dbReference type="Proteomes" id="UP000195918"/>
    </source>
</evidence>
<proteinExistence type="predicted"/>
<organism evidence="2 3">
    <name type="scientific">Vagococcus fluvialis bH819</name>
    <dbReference type="NCBI Taxonomy" id="1255619"/>
    <lineage>
        <taxon>Bacteria</taxon>
        <taxon>Bacillati</taxon>
        <taxon>Bacillota</taxon>
        <taxon>Bacilli</taxon>
        <taxon>Lactobacillales</taxon>
        <taxon>Enterococcaceae</taxon>
        <taxon>Vagococcus</taxon>
    </lineage>
</organism>
<protein>
    <recommendedName>
        <fullName evidence="1">DUF1858 domain-containing protein</fullName>
    </recommendedName>
</protein>
<feature type="domain" description="DUF1858" evidence="1">
    <location>
        <begin position="4"/>
        <end position="61"/>
    </location>
</feature>
<dbReference type="Pfam" id="PF08984">
    <property type="entry name" value="DUF1858"/>
    <property type="match status" value="1"/>
</dbReference>
<keyword evidence="3" id="KW-1185">Reference proteome</keyword>
<sequence>MIKISKEATVFDLIETYPKIKDILIELGLNGVENPLMLRTAGKKMTVFKGAKMKKIPWDDVVNKFQENGIIFEEEAE</sequence>
<dbReference type="RefSeq" id="WP_086950407.1">
    <property type="nucleotide sequence ID" value="NZ_FWFD01000003.1"/>
</dbReference>
<dbReference type="SUPFAM" id="SSF140683">
    <property type="entry name" value="SP0561-like"/>
    <property type="match status" value="1"/>
</dbReference>
<gene>
    <name evidence="2" type="ORF">FM121_01610</name>
</gene>
<evidence type="ECO:0000313" key="2">
    <source>
        <dbReference type="EMBL" id="SLM84760.1"/>
    </source>
</evidence>
<dbReference type="Gene3D" id="1.10.3910.10">
    <property type="entry name" value="SP0561-like"/>
    <property type="match status" value="1"/>
</dbReference>
<dbReference type="EMBL" id="FWFD01000003">
    <property type="protein sequence ID" value="SLM84760.1"/>
    <property type="molecule type" value="Genomic_DNA"/>
</dbReference>
<dbReference type="OrthoDB" id="411397at2"/>
<dbReference type="InterPro" id="IPR015077">
    <property type="entry name" value="DUF1858"/>
</dbReference>
<accession>A0A1X6WKJ1</accession>
<evidence type="ECO:0000259" key="1">
    <source>
        <dbReference type="Pfam" id="PF08984"/>
    </source>
</evidence>
<dbReference type="AlphaFoldDB" id="A0A1X6WKJ1"/>
<reference evidence="3" key="1">
    <citation type="submission" date="2017-02" db="EMBL/GenBank/DDBJ databases">
        <authorList>
            <person name="Dridi B."/>
        </authorList>
    </citation>
    <scope>NUCLEOTIDE SEQUENCE [LARGE SCALE GENOMIC DNA]</scope>
    <source>
        <strain evidence="3">bH819</strain>
    </source>
</reference>
<name>A0A1X6WKJ1_9ENTE</name>
<dbReference type="InterPro" id="IPR038062">
    <property type="entry name" value="ScdA-like_N_sf"/>
</dbReference>